<dbReference type="Proteomes" id="UP001176517">
    <property type="component" value="Unassembled WGS sequence"/>
</dbReference>
<feature type="compositionally biased region" description="Low complexity" evidence="1">
    <location>
        <begin position="21"/>
        <end position="48"/>
    </location>
</feature>
<dbReference type="AlphaFoldDB" id="A0AAN6GVE8"/>
<feature type="region of interest" description="Disordered" evidence="1">
    <location>
        <begin position="139"/>
        <end position="267"/>
    </location>
</feature>
<evidence type="ECO:0000313" key="3">
    <source>
        <dbReference type="Proteomes" id="UP001176517"/>
    </source>
</evidence>
<name>A0AAN6GVE8_9BASI</name>
<gene>
    <name evidence="2" type="ORF">OC846_000204</name>
</gene>
<protein>
    <submittedName>
        <fullName evidence="2">Uncharacterized protein</fullName>
    </submittedName>
</protein>
<feature type="compositionally biased region" description="Acidic residues" evidence="1">
    <location>
        <begin position="115"/>
        <end position="127"/>
    </location>
</feature>
<proteinExistence type="predicted"/>
<feature type="region of interest" description="Disordered" evidence="1">
    <location>
        <begin position="1"/>
        <end position="127"/>
    </location>
</feature>
<feature type="compositionally biased region" description="Basic and acidic residues" evidence="1">
    <location>
        <begin position="55"/>
        <end position="64"/>
    </location>
</feature>
<feature type="compositionally biased region" description="Low complexity" evidence="1">
    <location>
        <begin position="192"/>
        <end position="207"/>
    </location>
</feature>
<dbReference type="EMBL" id="JAPDMZ010000002">
    <property type="protein sequence ID" value="KAK0557909.1"/>
    <property type="molecule type" value="Genomic_DNA"/>
</dbReference>
<evidence type="ECO:0000313" key="2">
    <source>
        <dbReference type="EMBL" id="KAK0557909.1"/>
    </source>
</evidence>
<organism evidence="2 3">
    <name type="scientific">Tilletia horrida</name>
    <dbReference type="NCBI Taxonomy" id="155126"/>
    <lineage>
        <taxon>Eukaryota</taxon>
        <taxon>Fungi</taxon>
        <taxon>Dikarya</taxon>
        <taxon>Basidiomycota</taxon>
        <taxon>Ustilaginomycotina</taxon>
        <taxon>Exobasidiomycetes</taxon>
        <taxon>Tilletiales</taxon>
        <taxon>Tilletiaceae</taxon>
        <taxon>Tilletia</taxon>
    </lineage>
</organism>
<keyword evidence="3" id="KW-1185">Reference proteome</keyword>
<reference evidence="2" key="1">
    <citation type="journal article" date="2023" name="PhytoFront">
        <title>Draft Genome Resources of Seven Strains of Tilletia horrida, Causal Agent of Kernel Smut of Rice.</title>
        <authorList>
            <person name="Khanal S."/>
            <person name="Antony Babu S."/>
            <person name="Zhou X.G."/>
        </authorList>
    </citation>
    <scope>NUCLEOTIDE SEQUENCE</scope>
    <source>
        <strain evidence="2">TX6</strain>
    </source>
</reference>
<feature type="compositionally biased region" description="Basic and acidic residues" evidence="1">
    <location>
        <begin position="416"/>
        <end position="425"/>
    </location>
</feature>
<feature type="compositionally biased region" description="Low complexity" evidence="1">
    <location>
        <begin position="216"/>
        <end position="229"/>
    </location>
</feature>
<feature type="region of interest" description="Disordered" evidence="1">
    <location>
        <begin position="341"/>
        <end position="425"/>
    </location>
</feature>
<feature type="compositionally biased region" description="Polar residues" evidence="1">
    <location>
        <begin position="367"/>
        <end position="377"/>
    </location>
</feature>
<accession>A0AAN6GVE8</accession>
<feature type="compositionally biased region" description="Polar residues" evidence="1">
    <location>
        <begin position="65"/>
        <end position="92"/>
    </location>
</feature>
<sequence length="451" mass="47576">MAAEPRAQHHSAGRRPSSMVAATGLPSAPSSSSRTAPAQVGAAGGPAADIPSMEHSSHRADSSGELKSSARSSSTPYLSSLAPTTTEPSALRSSFGAYGRQQRVTVDLHDRDFELYDDDDDDEDLDDELASRRGEFYEFLSDGGRKAGPSSGKSALLGGSRRRRPRYGISLDEQRAPPPAPISTPTDYMLQSRALSPPAARPLSALSQHALPFTNSPSSASSHKSLPFSNTAGQSAMIPNADNSLPLPETSNTLRKSERRTQVKRSHKLAQVLGQEVLVDDDRLERGSGSSQTTALNPIAAGLNAVAAKIERAKTGGETTLQALRKGNDTDRRSPPIAAMISGGSGSATTTAFNHGSAGRYPAGLTHLNQAGPSQARSPAPTELGAASSKREGTTAESSLHAPILLRRRSRSAQNTHDRVDDSSHLLDDEHSLALSSIQAVRLFQSVTTRL</sequence>
<evidence type="ECO:0000256" key="1">
    <source>
        <dbReference type="SAM" id="MobiDB-lite"/>
    </source>
</evidence>
<comment type="caution">
    <text evidence="2">The sequence shown here is derived from an EMBL/GenBank/DDBJ whole genome shotgun (WGS) entry which is preliminary data.</text>
</comment>